<dbReference type="Proteomes" id="UP000031518">
    <property type="component" value="Unassembled WGS sequence"/>
</dbReference>
<protein>
    <submittedName>
        <fullName evidence="5">Hydrolase, TatD family</fullName>
        <ecNumber evidence="5">3.1.21.-</ecNumber>
    </submittedName>
</protein>
<evidence type="ECO:0000313" key="6">
    <source>
        <dbReference type="Proteomes" id="UP000031518"/>
    </source>
</evidence>
<feature type="binding site" evidence="4">
    <location>
        <position position="6"/>
    </location>
    <ligand>
        <name>a divalent metal cation</name>
        <dbReference type="ChEBI" id="CHEBI:60240"/>
        <label>1</label>
    </ligand>
</feature>
<dbReference type="PROSITE" id="PS01090">
    <property type="entry name" value="TATD_2"/>
    <property type="match status" value="1"/>
</dbReference>
<comment type="similarity">
    <text evidence="1">Belongs to the metallo-dependent hydrolases superfamily. TatD-type hydrolase family.</text>
</comment>
<dbReference type="AlphaFoldDB" id="A0A0B6WX33"/>
<organism evidence="5 6">
    <name type="scientific">Pyrinomonas methylaliphatogenes</name>
    <dbReference type="NCBI Taxonomy" id="454194"/>
    <lineage>
        <taxon>Bacteria</taxon>
        <taxon>Pseudomonadati</taxon>
        <taxon>Acidobacteriota</taxon>
        <taxon>Blastocatellia</taxon>
        <taxon>Blastocatellales</taxon>
        <taxon>Pyrinomonadaceae</taxon>
        <taxon>Pyrinomonas</taxon>
    </lineage>
</organism>
<dbReference type="CDD" id="cd01310">
    <property type="entry name" value="TatD_DNAse"/>
    <property type="match status" value="1"/>
</dbReference>
<reference evidence="5 6" key="1">
    <citation type="submission" date="2013-12" db="EMBL/GenBank/DDBJ databases">
        <authorList>
            <person name="Stott M."/>
        </authorList>
    </citation>
    <scope>NUCLEOTIDE SEQUENCE [LARGE SCALE GENOMIC DNA]</scope>
    <source>
        <strain evidence="5 6">K22</strain>
    </source>
</reference>
<accession>A0A0B6WX33</accession>
<dbReference type="STRING" id="454194.PYK22_01305"/>
<keyword evidence="6" id="KW-1185">Reference proteome</keyword>
<dbReference type="SUPFAM" id="SSF51556">
    <property type="entry name" value="Metallo-dependent hydrolases"/>
    <property type="match status" value="1"/>
</dbReference>
<evidence type="ECO:0000256" key="2">
    <source>
        <dbReference type="ARBA" id="ARBA00022723"/>
    </source>
</evidence>
<sequence>MFVDSHAHIDGPEYDADRAQVLERARAVGIIAVLTVGAGDPASGALERAVQLAEDEPMVYAAVGIHPHEARLFDEAAAARLGRLIRHPKAIAWGEIGLDYHYDNSPRDVQRRAFAAQLKLAREAGKPVIIHSREADEDTLAILRDELSRDHGGVMHCFTGGWRAAEAALDLGMMISFAGILTFKRADELRAIAREVPLDRVLIETDSPYLAPVPYRGRRNEPAYVIEVARALAAVRGLSVEEIGRRTTENFTRLFRLHLEGFRGAALDR</sequence>
<reference evidence="5 6" key="2">
    <citation type="submission" date="2015-01" db="EMBL/GenBank/DDBJ databases">
        <title>Complete genome sequence of Pyrinomonas methylaliphatogenes type strain K22T.</title>
        <authorList>
            <person name="Lee K.C.Y."/>
            <person name="Power J.F."/>
            <person name="Dunfield P.F."/>
            <person name="Morgan X.C."/>
            <person name="Huttenhower C."/>
            <person name="Stott M.B."/>
        </authorList>
    </citation>
    <scope>NUCLEOTIDE SEQUENCE [LARGE SCALE GENOMIC DNA]</scope>
    <source>
        <strain evidence="5 6">K22</strain>
    </source>
</reference>
<dbReference type="PROSITE" id="PS01137">
    <property type="entry name" value="TATD_1"/>
    <property type="match status" value="1"/>
</dbReference>
<evidence type="ECO:0000256" key="4">
    <source>
        <dbReference type="PIRSR" id="PIRSR005902-1"/>
    </source>
</evidence>
<dbReference type="InterPro" id="IPR018228">
    <property type="entry name" value="DNase_TatD-rel_CS"/>
</dbReference>
<name>A0A0B6WX33_9BACT</name>
<dbReference type="EC" id="3.1.21.-" evidence="5"/>
<dbReference type="Pfam" id="PF01026">
    <property type="entry name" value="TatD_DNase"/>
    <property type="match status" value="1"/>
</dbReference>
<dbReference type="NCBIfam" id="TIGR00010">
    <property type="entry name" value="YchF/TatD family DNA exonuclease"/>
    <property type="match status" value="1"/>
</dbReference>
<dbReference type="GO" id="GO:0016788">
    <property type="term" value="F:hydrolase activity, acting on ester bonds"/>
    <property type="evidence" value="ECO:0007669"/>
    <property type="project" value="InterPro"/>
</dbReference>
<dbReference type="PANTHER" id="PTHR46124:SF2">
    <property type="entry name" value="D-AMINOACYL-TRNA DEACYLASE"/>
    <property type="match status" value="1"/>
</dbReference>
<evidence type="ECO:0000256" key="1">
    <source>
        <dbReference type="ARBA" id="ARBA00009275"/>
    </source>
</evidence>
<dbReference type="PANTHER" id="PTHR46124">
    <property type="entry name" value="D-AMINOACYL-TRNA DEACYLASE"/>
    <property type="match status" value="1"/>
</dbReference>
<dbReference type="PIRSF" id="PIRSF005902">
    <property type="entry name" value="DNase_TatD"/>
    <property type="match status" value="1"/>
</dbReference>
<dbReference type="OrthoDB" id="9810005at2"/>
<feature type="binding site" evidence="4">
    <location>
        <position position="131"/>
    </location>
    <ligand>
        <name>a divalent metal cation</name>
        <dbReference type="ChEBI" id="CHEBI:60240"/>
        <label>2</label>
    </ligand>
</feature>
<keyword evidence="2 4" id="KW-0479">Metal-binding</keyword>
<feature type="binding site" evidence="4">
    <location>
        <position position="206"/>
    </location>
    <ligand>
        <name>a divalent metal cation</name>
        <dbReference type="ChEBI" id="CHEBI:60240"/>
        <label>1</label>
    </ligand>
</feature>
<keyword evidence="3 5" id="KW-0378">Hydrolase</keyword>
<proteinExistence type="inferred from homology"/>
<dbReference type="Gene3D" id="3.20.20.140">
    <property type="entry name" value="Metal-dependent hydrolases"/>
    <property type="match status" value="1"/>
</dbReference>
<feature type="binding site" evidence="4">
    <location>
        <position position="8"/>
    </location>
    <ligand>
        <name>a divalent metal cation</name>
        <dbReference type="ChEBI" id="CHEBI:60240"/>
        <label>1</label>
    </ligand>
</feature>
<dbReference type="EMBL" id="CBXV010000004">
    <property type="protein sequence ID" value="CDM65307.1"/>
    <property type="molecule type" value="Genomic_DNA"/>
</dbReference>
<evidence type="ECO:0000313" key="5">
    <source>
        <dbReference type="EMBL" id="CDM65307.1"/>
    </source>
</evidence>
<dbReference type="InterPro" id="IPR032466">
    <property type="entry name" value="Metal_Hydrolase"/>
</dbReference>
<evidence type="ECO:0000256" key="3">
    <source>
        <dbReference type="ARBA" id="ARBA00022801"/>
    </source>
</evidence>
<dbReference type="GO" id="GO:0005829">
    <property type="term" value="C:cytosol"/>
    <property type="evidence" value="ECO:0007669"/>
    <property type="project" value="TreeGrafter"/>
</dbReference>
<gene>
    <name evidence="5" type="ORF">PYK22_01305</name>
</gene>
<feature type="binding site" evidence="4">
    <location>
        <position position="95"/>
    </location>
    <ligand>
        <name>a divalent metal cation</name>
        <dbReference type="ChEBI" id="CHEBI:60240"/>
        <label>1</label>
    </ligand>
</feature>
<feature type="binding site" evidence="4">
    <location>
        <position position="156"/>
    </location>
    <ligand>
        <name>a divalent metal cation</name>
        <dbReference type="ChEBI" id="CHEBI:60240"/>
        <label>2</label>
    </ligand>
</feature>
<dbReference type="GO" id="GO:0046872">
    <property type="term" value="F:metal ion binding"/>
    <property type="evidence" value="ECO:0007669"/>
    <property type="project" value="UniProtKB-KW"/>
</dbReference>
<dbReference type="InterPro" id="IPR001130">
    <property type="entry name" value="TatD-like"/>
</dbReference>
<dbReference type="FunFam" id="3.20.20.140:FF:000005">
    <property type="entry name" value="TatD family hydrolase"/>
    <property type="match status" value="1"/>
</dbReference>
<dbReference type="RefSeq" id="WP_041975304.1">
    <property type="nucleotide sequence ID" value="NZ_CBXV010000004.1"/>
</dbReference>
<dbReference type="GO" id="GO:0004536">
    <property type="term" value="F:DNA nuclease activity"/>
    <property type="evidence" value="ECO:0007669"/>
    <property type="project" value="InterPro"/>
</dbReference>
<dbReference type="InterPro" id="IPR015991">
    <property type="entry name" value="TatD/YcfH-like"/>
</dbReference>